<reference evidence="1 2" key="1">
    <citation type="submission" date="2019-03" db="EMBL/GenBank/DDBJ databases">
        <title>Single cell metagenomics reveals metabolic interactions within the superorganism composed of flagellate Streblomastix strix and complex community of Bacteroidetes bacteria on its surface.</title>
        <authorList>
            <person name="Treitli S.C."/>
            <person name="Kolisko M."/>
            <person name="Husnik F."/>
            <person name="Keeling P."/>
            <person name="Hampl V."/>
        </authorList>
    </citation>
    <scope>NUCLEOTIDE SEQUENCE [LARGE SCALE GENOMIC DNA]</scope>
    <source>
        <strain evidence="1">ST1C</strain>
    </source>
</reference>
<comment type="caution">
    <text evidence="1">The sequence shown here is derived from an EMBL/GenBank/DDBJ whole genome shotgun (WGS) entry which is preliminary data.</text>
</comment>
<evidence type="ECO:0000313" key="1">
    <source>
        <dbReference type="EMBL" id="KAA6392394.1"/>
    </source>
</evidence>
<accession>A0A5J4WBS6</accession>
<evidence type="ECO:0000313" key="2">
    <source>
        <dbReference type="Proteomes" id="UP000324800"/>
    </source>
</evidence>
<sequence>MPINMEFKKAEVFCDGPNRQRNRNDKKIWIDSCRLEYSLKDVRSNTPLPPPPPPQRQKIDFSNNRYSATVQKAVQNGKIEWYITKNPVDTDQKQLLSLYDSHGEYELSVQKTSQYIYNFYNKDFQLGFVKKESNTQNYIFYTPSQIAFAKTIKTKDSNGDLCFEIVQNTNHKRLAILTKVTTSSFFTRLFNIFQDANNGNSYWHLSVLQTDVLDPRIVSAFVSSLVMDNSSEFSDL</sequence>
<gene>
    <name evidence="1" type="ORF">EZS28_012078</name>
</gene>
<protein>
    <submittedName>
        <fullName evidence="1">Uncharacterized protein</fullName>
    </submittedName>
</protein>
<name>A0A5J4WBS6_9EUKA</name>
<organism evidence="1 2">
    <name type="scientific">Streblomastix strix</name>
    <dbReference type="NCBI Taxonomy" id="222440"/>
    <lineage>
        <taxon>Eukaryota</taxon>
        <taxon>Metamonada</taxon>
        <taxon>Preaxostyla</taxon>
        <taxon>Oxymonadida</taxon>
        <taxon>Streblomastigidae</taxon>
        <taxon>Streblomastix</taxon>
    </lineage>
</organism>
<proteinExistence type="predicted"/>
<dbReference type="Proteomes" id="UP000324800">
    <property type="component" value="Unassembled WGS sequence"/>
</dbReference>
<dbReference type="EMBL" id="SNRW01002554">
    <property type="protein sequence ID" value="KAA6392394.1"/>
    <property type="molecule type" value="Genomic_DNA"/>
</dbReference>
<dbReference type="AlphaFoldDB" id="A0A5J4WBS6"/>